<protein>
    <submittedName>
        <fullName evidence="3">Reverse transcriptase domain protein</fullName>
    </submittedName>
</protein>
<dbReference type="Gene3D" id="3.30.70.270">
    <property type="match status" value="1"/>
</dbReference>
<feature type="compositionally biased region" description="Basic and acidic residues" evidence="1">
    <location>
        <begin position="10"/>
        <end position="22"/>
    </location>
</feature>
<evidence type="ECO:0000313" key="3">
    <source>
        <dbReference type="EMBL" id="OJD28611.1"/>
    </source>
</evidence>
<dbReference type="PANTHER" id="PTHR24559">
    <property type="entry name" value="TRANSPOSON TY3-I GAG-POL POLYPROTEIN"/>
    <property type="match status" value="1"/>
</dbReference>
<dbReference type="CDD" id="cd01647">
    <property type="entry name" value="RT_LTR"/>
    <property type="match status" value="1"/>
</dbReference>
<dbReference type="Proteomes" id="UP000183809">
    <property type="component" value="Unassembled WGS sequence"/>
</dbReference>
<comment type="caution">
    <text evidence="3">The sequence shown here is derived from an EMBL/GenBank/DDBJ whole genome shotgun (WGS) entry which is preliminary data.</text>
</comment>
<dbReference type="GO" id="GO:0003964">
    <property type="term" value="F:RNA-directed DNA polymerase activity"/>
    <property type="evidence" value="ECO:0007669"/>
    <property type="project" value="UniProtKB-KW"/>
</dbReference>
<feature type="domain" description="Reverse transcriptase" evidence="2">
    <location>
        <begin position="22"/>
        <end position="202"/>
    </location>
</feature>
<dbReference type="InterPro" id="IPR043502">
    <property type="entry name" value="DNA/RNA_pol_sf"/>
</dbReference>
<name>A0A1J9R895_9PEZI</name>
<keyword evidence="3" id="KW-0548">Nucleotidyltransferase</keyword>
<dbReference type="OrthoDB" id="5588148at2759"/>
<dbReference type="EMBL" id="MNUE01000145">
    <property type="protein sequence ID" value="OJD28611.1"/>
    <property type="molecule type" value="Genomic_DNA"/>
</dbReference>
<dbReference type="InterPro" id="IPR053134">
    <property type="entry name" value="RNA-dir_DNA_polymerase"/>
</dbReference>
<dbReference type="InterPro" id="IPR000477">
    <property type="entry name" value="RT_dom"/>
</dbReference>
<dbReference type="STRING" id="236234.A0A1J9R895"/>
<accession>A0A1J9R895</accession>
<evidence type="ECO:0000313" key="4">
    <source>
        <dbReference type="Proteomes" id="UP000183809"/>
    </source>
</evidence>
<dbReference type="SUPFAM" id="SSF56672">
    <property type="entry name" value="DNA/RNA polymerases"/>
    <property type="match status" value="1"/>
</dbReference>
<dbReference type="PROSITE" id="PS50878">
    <property type="entry name" value="RT_POL"/>
    <property type="match status" value="1"/>
</dbReference>
<dbReference type="GeneID" id="31011448"/>
<dbReference type="AlphaFoldDB" id="A0A1J9R895"/>
<sequence>MNSLPGGPEEITKSDYKREPNRPGKRIRSSKSPYAAPVLLAKKPGGGLRFYVDYRALNALTIKNRYPIPLINETIDKLNKSKFFSTLDVVAAFNRIRIKEGDKEKTTFNTRYSQFEYTVMPFGLYNAPGTFQSYINDALREYLDDFYTAYLDNILNFGGQTRQEHAEYLKKIITRIKEYGLQLDIDKCSFFAKEVKYLNLIITTKGVHHRNLKHFITTKKLNKRQVKWAEFLSEFNFKISYRPGKQGEKPDSLTRRRQDLPEGVEDARTQHQFQTLLKDNQLEPEIRRAITLAAIILEEDKPTIISEEDESGALSDSKEGEVVADNLSCIDTRSITDARPTEANTDTRSIEERIDKAYTQDPVIQKVMQAKRTGQLRLPTKILAKGFKLSLSDLEVKDNKLYAFGKLYIPADPLLRTSIIKIHHDPANAGHGGAKPTYTLIARTYF</sequence>
<keyword evidence="4" id="KW-1185">Reference proteome</keyword>
<feature type="compositionally biased region" description="Basic and acidic residues" evidence="1">
    <location>
        <begin position="245"/>
        <end position="266"/>
    </location>
</feature>
<dbReference type="InterPro" id="IPR043128">
    <property type="entry name" value="Rev_trsase/Diguanyl_cyclase"/>
</dbReference>
<dbReference type="PANTHER" id="PTHR24559:SF444">
    <property type="entry name" value="REVERSE TRANSCRIPTASE DOMAIN-CONTAINING PROTEIN"/>
    <property type="match status" value="1"/>
</dbReference>
<evidence type="ECO:0000256" key="1">
    <source>
        <dbReference type="SAM" id="MobiDB-lite"/>
    </source>
</evidence>
<gene>
    <name evidence="3" type="ORF">BKCO1_1450001</name>
</gene>
<evidence type="ECO:0000259" key="2">
    <source>
        <dbReference type="PROSITE" id="PS50878"/>
    </source>
</evidence>
<organism evidence="3 4">
    <name type="scientific">Diplodia corticola</name>
    <dbReference type="NCBI Taxonomy" id="236234"/>
    <lineage>
        <taxon>Eukaryota</taxon>
        <taxon>Fungi</taxon>
        <taxon>Dikarya</taxon>
        <taxon>Ascomycota</taxon>
        <taxon>Pezizomycotina</taxon>
        <taxon>Dothideomycetes</taxon>
        <taxon>Dothideomycetes incertae sedis</taxon>
        <taxon>Botryosphaeriales</taxon>
        <taxon>Botryosphaeriaceae</taxon>
        <taxon>Diplodia</taxon>
    </lineage>
</organism>
<dbReference type="RefSeq" id="XP_020124871.1">
    <property type="nucleotide sequence ID" value="XM_020271189.1"/>
</dbReference>
<keyword evidence="3" id="KW-0695">RNA-directed DNA polymerase</keyword>
<keyword evidence="3" id="KW-0808">Transferase</keyword>
<dbReference type="Gene3D" id="3.10.10.10">
    <property type="entry name" value="HIV Type 1 Reverse Transcriptase, subunit A, domain 1"/>
    <property type="match status" value="1"/>
</dbReference>
<proteinExistence type="predicted"/>
<feature type="region of interest" description="Disordered" evidence="1">
    <location>
        <begin position="1"/>
        <end position="30"/>
    </location>
</feature>
<dbReference type="Pfam" id="PF00078">
    <property type="entry name" value="RVT_1"/>
    <property type="match status" value="1"/>
</dbReference>
<feature type="region of interest" description="Disordered" evidence="1">
    <location>
        <begin position="243"/>
        <end position="266"/>
    </location>
</feature>
<reference evidence="3 4" key="1">
    <citation type="submission" date="2016-10" db="EMBL/GenBank/DDBJ databases">
        <title>Proteomics and genomics reveal pathogen-plant mechanisms compatible with a hemibiotrophic lifestyle of Diplodia corticola.</title>
        <authorList>
            <person name="Fernandes I."/>
            <person name="De Jonge R."/>
            <person name="Van De Peer Y."/>
            <person name="Devreese B."/>
            <person name="Alves A."/>
            <person name="Esteves A.C."/>
        </authorList>
    </citation>
    <scope>NUCLEOTIDE SEQUENCE [LARGE SCALE GENOMIC DNA]</scope>
    <source>
        <strain evidence="3 4">CBS 112549</strain>
    </source>
</reference>